<name>A0A1W1UPJ4_DESTI</name>
<dbReference type="Pfam" id="PF10719">
    <property type="entry name" value="ComFB"/>
    <property type="match status" value="1"/>
</dbReference>
<dbReference type="Proteomes" id="UP000192731">
    <property type="component" value="Unassembled WGS sequence"/>
</dbReference>
<dbReference type="AlphaFoldDB" id="A0A1W1UPJ4"/>
<dbReference type="EMBL" id="FWWT01000008">
    <property type="protein sequence ID" value="SMB82953.1"/>
    <property type="molecule type" value="Genomic_DNA"/>
</dbReference>
<dbReference type="InterPro" id="IPR019657">
    <property type="entry name" value="ComFB"/>
</dbReference>
<evidence type="ECO:0000313" key="2">
    <source>
        <dbReference type="Proteomes" id="UP000192731"/>
    </source>
</evidence>
<reference evidence="1 2" key="1">
    <citation type="submission" date="2017-04" db="EMBL/GenBank/DDBJ databases">
        <authorList>
            <person name="Afonso C.L."/>
            <person name="Miller P.J."/>
            <person name="Scott M.A."/>
            <person name="Spackman E."/>
            <person name="Goraichik I."/>
            <person name="Dimitrov K.M."/>
            <person name="Suarez D.L."/>
            <person name="Swayne D.E."/>
        </authorList>
    </citation>
    <scope>NUCLEOTIDE SEQUENCE [LARGE SCALE GENOMIC DNA]</scope>
    <source>
        <strain evidence="1 2">DSM 11270</strain>
    </source>
</reference>
<protein>
    <submittedName>
        <fullName evidence="1">Competence protein ComFB</fullName>
    </submittedName>
</protein>
<keyword evidence="2" id="KW-1185">Reference proteome</keyword>
<sequence>MMKNYMEDVVEEILTRVLKEYKDICKCEKCIEDVKALTLNKFYPLYVVTEQGNTYAKLHELEMQFHTDILKEIIKSIEIICKNPRHLKS</sequence>
<organism evidence="1 2">
    <name type="scientific">Desulfonispora thiosulfatigenes DSM 11270</name>
    <dbReference type="NCBI Taxonomy" id="656914"/>
    <lineage>
        <taxon>Bacteria</taxon>
        <taxon>Bacillati</taxon>
        <taxon>Bacillota</taxon>
        <taxon>Clostridia</taxon>
        <taxon>Eubacteriales</taxon>
        <taxon>Peptococcaceae</taxon>
        <taxon>Desulfonispora</taxon>
    </lineage>
</organism>
<gene>
    <name evidence="1" type="ORF">SAMN00017405_0986</name>
</gene>
<evidence type="ECO:0000313" key="1">
    <source>
        <dbReference type="EMBL" id="SMB82953.1"/>
    </source>
</evidence>
<dbReference type="STRING" id="656914.SAMN00017405_0986"/>
<accession>A0A1W1UPJ4</accession>
<proteinExistence type="predicted"/>
<dbReference type="OrthoDB" id="5616024at2"/>